<dbReference type="AlphaFoldDB" id="A0A1M5IYY1"/>
<dbReference type="InterPro" id="IPR050904">
    <property type="entry name" value="Adhesion/Biosynth-related"/>
</dbReference>
<dbReference type="Proteomes" id="UP000184041">
    <property type="component" value="Unassembled WGS sequence"/>
</dbReference>
<dbReference type="InterPro" id="IPR000782">
    <property type="entry name" value="FAS1_domain"/>
</dbReference>
<sequence length="314" mass="32289">MKSRTQQFAAGRKTPAITIFIVLLAFTMLSACANDDDGPTAPEGPGNIVEVAQSNDDFSTLVSAVTDAGLAATLQGNGPFTVFAPTNAAFQALPEGLLESLSNEQLTEILSYHVVAGSAVMAGDLQAEQSVEAAAGGALFVTATGGDVMVNDNASVVTADVEASNGVIHAVDRVVLPDSYLDVVGIVAKRYNLQTLEGAVGQAGLVSTLQGEGPFTVFAPDNASFEGLDLSGLSQQQLQDVLTYHVLDSKVLSGDLASSQTVTTVNGDELTIEVAGDNTVSLTDQQGNTYQVTQADLEGTNGVVHIIDGVLMPG</sequence>
<dbReference type="InterPro" id="IPR036378">
    <property type="entry name" value="FAS1_dom_sf"/>
</dbReference>
<dbReference type="SMART" id="SM00554">
    <property type="entry name" value="FAS1"/>
    <property type="match status" value="2"/>
</dbReference>
<dbReference type="OrthoDB" id="9800666at2"/>
<reference evidence="3 4" key="1">
    <citation type="submission" date="2016-11" db="EMBL/GenBank/DDBJ databases">
        <authorList>
            <person name="Jaros S."/>
            <person name="Januszkiewicz K."/>
            <person name="Wedrychowicz H."/>
        </authorList>
    </citation>
    <scope>NUCLEOTIDE SEQUENCE [LARGE SCALE GENOMIC DNA]</scope>
    <source>
        <strain evidence="3 4">DSM 21986</strain>
    </source>
</reference>
<proteinExistence type="predicted"/>
<keyword evidence="4" id="KW-1185">Reference proteome</keyword>
<feature type="signal peptide" evidence="1">
    <location>
        <begin position="1"/>
        <end position="33"/>
    </location>
</feature>
<dbReference type="SUPFAM" id="SSF82153">
    <property type="entry name" value="FAS1 domain"/>
    <property type="match status" value="2"/>
</dbReference>
<dbReference type="PROSITE" id="PS50213">
    <property type="entry name" value="FAS1"/>
    <property type="match status" value="2"/>
</dbReference>
<name>A0A1M5IYY1_9BACT</name>
<dbReference type="FunFam" id="2.30.180.10:FF:000032">
    <property type="entry name" value="Fasciclin domain-containing protein, putative"/>
    <property type="match status" value="2"/>
</dbReference>
<dbReference type="PROSITE" id="PS51257">
    <property type="entry name" value="PROKAR_LIPOPROTEIN"/>
    <property type="match status" value="1"/>
</dbReference>
<dbReference type="Pfam" id="PF02469">
    <property type="entry name" value="Fasciclin"/>
    <property type="match status" value="2"/>
</dbReference>
<evidence type="ECO:0000313" key="4">
    <source>
        <dbReference type="Proteomes" id="UP000184041"/>
    </source>
</evidence>
<evidence type="ECO:0000313" key="3">
    <source>
        <dbReference type="EMBL" id="SHG33537.1"/>
    </source>
</evidence>
<feature type="domain" description="FAS1" evidence="2">
    <location>
        <begin position="45"/>
        <end position="175"/>
    </location>
</feature>
<dbReference type="Gene3D" id="2.30.180.10">
    <property type="entry name" value="FAS1 domain"/>
    <property type="match status" value="2"/>
</dbReference>
<feature type="chain" id="PRO_5013132956" evidence="1">
    <location>
        <begin position="34"/>
        <end position="314"/>
    </location>
</feature>
<dbReference type="EMBL" id="FQUS01000025">
    <property type="protein sequence ID" value="SHG33537.1"/>
    <property type="molecule type" value="Genomic_DNA"/>
</dbReference>
<dbReference type="GO" id="GO:0005615">
    <property type="term" value="C:extracellular space"/>
    <property type="evidence" value="ECO:0007669"/>
    <property type="project" value="TreeGrafter"/>
</dbReference>
<dbReference type="STRING" id="1194090.SAMN05443144_12519"/>
<evidence type="ECO:0000256" key="1">
    <source>
        <dbReference type="SAM" id="SignalP"/>
    </source>
</evidence>
<accession>A0A1M5IYY1</accession>
<evidence type="ECO:0000259" key="2">
    <source>
        <dbReference type="PROSITE" id="PS50213"/>
    </source>
</evidence>
<dbReference type="RefSeq" id="WP_084088420.1">
    <property type="nucleotide sequence ID" value="NZ_FQUS01000025.1"/>
</dbReference>
<feature type="domain" description="FAS1" evidence="2">
    <location>
        <begin position="180"/>
        <end position="311"/>
    </location>
</feature>
<protein>
    <submittedName>
        <fullName evidence="3">Uncaracterized surface protein containing fasciclin (FAS1) repeats</fullName>
    </submittedName>
</protein>
<organism evidence="3 4">
    <name type="scientific">Fodinibius roseus</name>
    <dbReference type="NCBI Taxonomy" id="1194090"/>
    <lineage>
        <taxon>Bacteria</taxon>
        <taxon>Pseudomonadati</taxon>
        <taxon>Balneolota</taxon>
        <taxon>Balneolia</taxon>
        <taxon>Balneolales</taxon>
        <taxon>Balneolaceae</taxon>
        <taxon>Fodinibius</taxon>
    </lineage>
</organism>
<gene>
    <name evidence="3" type="ORF">SAMN05443144_12519</name>
</gene>
<dbReference type="PANTHER" id="PTHR10900">
    <property type="entry name" value="PERIOSTIN-RELATED"/>
    <property type="match status" value="1"/>
</dbReference>
<keyword evidence="1" id="KW-0732">Signal</keyword>
<dbReference type="PANTHER" id="PTHR10900:SF77">
    <property type="entry name" value="FI19380P1"/>
    <property type="match status" value="1"/>
</dbReference>